<dbReference type="Gene3D" id="3.30.200.20">
    <property type="entry name" value="Phosphorylase Kinase, domain 1"/>
    <property type="match status" value="1"/>
</dbReference>
<feature type="compositionally biased region" description="Polar residues" evidence="5">
    <location>
        <begin position="11"/>
        <end position="24"/>
    </location>
</feature>
<dbReference type="GO" id="GO:0005524">
    <property type="term" value="F:ATP binding"/>
    <property type="evidence" value="ECO:0007669"/>
    <property type="project" value="UniProtKB-KW"/>
</dbReference>
<dbReference type="Pfam" id="PF00069">
    <property type="entry name" value="Pkinase"/>
    <property type="match status" value="1"/>
</dbReference>
<dbReference type="SMART" id="SM00220">
    <property type="entry name" value="S_TKc"/>
    <property type="match status" value="1"/>
</dbReference>
<keyword evidence="3 7" id="KW-0418">Kinase</keyword>
<dbReference type="KEGG" id="hmi:soil367_01430"/>
<gene>
    <name evidence="7" type="ORF">soil367_01430</name>
</gene>
<dbReference type="OrthoDB" id="9801841at2"/>
<evidence type="ECO:0000313" key="7">
    <source>
        <dbReference type="EMBL" id="QCF24721.1"/>
    </source>
</evidence>
<proteinExistence type="predicted"/>
<feature type="region of interest" description="Disordered" evidence="5">
    <location>
        <begin position="1"/>
        <end position="27"/>
    </location>
</feature>
<feature type="compositionally biased region" description="Basic and acidic residues" evidence="5">
    <location>
        <begin position="1"/>
        <end position="10"/>
    </location>
</feature>
<dbReference type="RefSeq" id="WP_136546207.1">
    <property type="nucleotide sequence ID" value="NZ_CP031093.1"/>
</dbReference>
<keyword evidence="8" id="KW-1185">Reference proteome</keyword>
<evidence type="ECO:0000256" key="2">
    <source>
        <dbReference type="ARBA" id="ARBA00022741"/>
    </source>
</evidence>
<dbReference type="InterPro" id="IPR008271">
    <property type="entry name" value="Ser/Thr_kinase_AS"/>
</dbReference>
<dbReference type="PANTHER" id="PTHR43289:SF6">
    <property type="entry name" value="SERINE_THREONINE-PROTEIN KINASE NEKL-3"/>
    <property type="match status" value="1"/>
</dbReference>
<feature type="domain" description="Protein kinase" evidence="6">
    <location>
        <begin position="42"/>
        <end position="391"/>
    </location>
</feature>
<organism evidence="7 8">
    <name type="scientific">Hydrocarboniclastica marina</name>
    <dbReference type="NCBI Taxonomy" id="2259620"/>
    <lineage>
        <taxon>Bacteria</taxon>
        <taxon>Pseudomonadati</taxon>
        <taxon>Pseudomonadota</taxon>
        <taxon>Gammaproteobacteria</taxon>
        <taxon>Alteromonadales</taxon>
        <taxon>Alteromonadaceae</taxon>
        <taxon>Hydrocarboniclastica</taxon>
    </lineage>
</organism>
<evidence type="ECO:0000313" key="8">
    <source>
        <dbReference type="Proteomes" id="UP000298049"/>
    </source>
</evidence>
<dbReference type="SUPFAM" id="SSF56112">
    <property type="entry name" value="Protein kinase-like (PK-like)"/>
    <property type="match status" value="1"/>
</dbReference>
<dbReference type="CDD" id="cd14014">
    <property type="entry name" value="STKc_PknB_like"/>
    <property type="match status" value="1"/>
</dbReference>
<dbReference type="Proteomes" id="UP000298049">
    <property type="component" value="Chromosome"/>
</dbReference>
<evidence type="ECO:0000256" key="5">
    <source>
        <dbReference type="SAM" id="MobiDB-lite"/>
    </source>
</evidence>
<keyword evidence="2" id="KW-0547">Nucleotide-binding</keyword>
<dbReference type="PROSITE" id="PS00108">
    <property type="entry name" value="PROTEIN_KINASE_ST"/>
    <property type="match status" value="1"/>
</dbReference>
<dbReference type="Gene3D" id="1.10.510.10">
    <property type="entry name" value="Transferase(Phosphotransferase) domain 1"/>
    <property type="match status" value="1"/>
</dbReference>
<sequence length="654" mass="72508">METKLKRKDVASSQPANDAEQSLTARGPSKHKRLGMVLKQRYRIVSLIASGGTSDVYKATDLYLEKAGTRDAWVAIKILRSELIRDAGALALLARETAKSKRLSHPNIIRVQDLDHDGDTWFMVMELLEGEPLSRVVQRAKPRGLQWKGGQAVLEQIVSALAFSHRSGVIHADLKPSNIYVTREGTIKLLDFGVAHALAPHQPQDFLNPHSDDETTIYGYTPAYASPSLIAGRDPTEEDDLYALACIAFELLSSRHPFGRKKLSQSEQSTYRLERPQNMPRRVWAIVHGLLRAEAQGPDLDAFQAALMNRHWEPVLYSAGLAAMLVFAALIWHQESSRALKAEAQLTIYNEQKRHVERIKGESPGQLLASVQRLPPLERAGLLKLNQKRIIDHYRGLVKQTLQTAPRPDLPNIPGALEVLARALALFPQNQVLLLRQTQLQQQNASLQAALKQEIEGALEHGDYRSFEALEELKRLAGDLEFLDAQELAPAPAALAKFQAQLSEALADNNGAELARLLQVADLFHSETPELQELLGRAREMEGAVAMLGAYHQALASGAKTPFPENAAAEFYADHLTRWHAAIDGAANSRTLDGVYAEFIVHQQGVPAAFRPFSDLREKLADAYVTQAENLLAKNGTRQAKPLLKKATQLMRQN</sequence>
<dbReference type="PANTHER" id="PTHR43289">
    <property type="entry name" value="MITOGEN-ACTIVATED PROTEIN KINASE KINASE KINASE 20-RELATED"/>
    <property type="match status" value="1"/>
</dbReference>
<dbReference type="InterPro" id="IPR000719">
    <property type="entry name" value="Prot_kinase_dom"/>
</dbReference>
<dbReference type="AlphaFoldDB" id="A0A4P7XD13"/>
<dbReference type="InterPro" id="IPR011009">
    <property type="entry name" value="Kinase-like_dom_sf"/>
</dbReference>
<dbReference type="GO" id="GO:0004674">
    <property type="term" value="F:protein serine/threonine kinase activity"/>
    <property type="evidence" value="ECO:0007669"/>
    <property type="project" value="UniProtKB-KW"/>
</dbReference>
<keyword evidence="4" id="KW-0067">ATP-binding</keyword>
<evidence type="ECO:0000256" key="4">
    <source>
        <dbReference type="ARBA" id="ARBA00022840"/>
    </source>
</evidence>
<evidence type="ECO:0000259" key="6">
    <source>
        <dbReference type="PROSITE" id="PS50011"/>
    </source>
</evidence>
<evidence type="ECO:0000256" key="1">
    <source>
        <dbReference type="ARBA" id="ARBA00022679"/>
    </source>
</evidence>
<name>A0A4P7XD13_9ALTE</name>
<reference evidence="7 8" key="1">
    <citation type="submission" date="2018-07" db="EMBL/GenBank/DDBJ databases">
        <title>Marsedoiliclastica nanhaica gen. nov. sp. nov., a novel marine hydrocarbonoclastic bacterium isolated from an in-situ enriched hydrocarbon-degrading consortium in deep-sea sediment.</title>
        <authorList>
            <person name="Dong C."/>
            <person name="Ma T."/>
            <person name="Liu R."/>
            <person name="Shao Z."/>
        </authorList>
    </citation>
    <scope>NUCLEOTIDE SEQUENCE [LARGE SCALE GENOMIC DNA]</scope>
    <source>
        <strain evidence="8">soil36-7</strain>
    </source>
</reference>
<dbReference type="EMBL" id="CP031093">
    <property type="protein sequence ID" value="QCF24721.1"/>
    <property type="molecule type" value="Genomic_DNA"/>
</dbReference>
<keyword evidence="1" id="KW-0808">Transferase</keyword>
<accession>A0A4P7XD13</accession>
<keyword evidence="7" id="KW-0723">Serine/threonine-protein kinase</keyword>
<protein>
    <submittedName>
        <fullName evidence="7">Serine/threonine protein kinase</fullName>
    </submittedName>
</protein>
<dbReference type="PROSITE" id="PS50011">
    <property type="entry name" value="PROTEIN_KINASE_DOM"/>
    <property type="match status" value="1"/>
</dbReference>
<evidence type="ECO:0000256" key="3">
    <source>
        <dbReference type="ARBA" id="ARBA00022777"/>
    </source>
</evidence>